<keyword evidence="1" id="KW-0812">Transmembrane</keyword>
<name>G6FVW5_9CYAN</name>
<sequence>MSSVKEDLASRNDFFVISCDAFHAALTGVMSLLVAVCRFLPLIQQLCIPNSELG</sequence>
<evidence type="ECO:0000313" key="2">
    <source>
        <dbReference type="EMBL" id="EHC11604.1"/>
    </source>
</evidence>
<comment type="caution">
    <text evidence="2">The sequence shown here is derived from an EMBL/GenBank/DDBJ whole genome shotgun (WGS) entry which is preliminary data.</text>
</comment>
<dbReference type="AlphaFoldDB" id="G6FVW5"/>
<reference evidence="2 3" key="1">
    <citation type="submission" date="2011-09" db="EMBL/GenBank/DDBJ databases">
        <title>The draft genome of Fischerella sp. JSC-11.</title>
        <authorList>
            <consortium name="US DOE Joint Genome Institute (JGI-PGF)"/>
            <person name="Lucas S."/>
            <person name="Han J."/>
            <person name="Lapidus A."/>
            <person name="Cheng J.-F."/>
            <person name="Goodwin L."/>
            <person name="Pitluck S."/>
            <person name="Peters L."/>
            <person name="Land M.L."/>
            <person name="Hauser L."/>
            <person name="Sarkisova S."/>
            <person name="Bryant D.A."/>
            <person name="Brown I."/>
            <person name="Woyke T.J."/>
        </authorList>
    </citation>
    <scope>NUCLEOTIDE SEQUENCE [LARGE SCALE GENOMIC DNA]</scope>
    <source>
        <strain evidence="2 3">JSC-11</strain>
    </source>
</reference>
<gene>
    <name evidence="2" type="ORF">FJSC11DRAFT_3056</name>
</gene>
<dbReference type="GeneID" id="51963901"/>
<keyword evidence="3" id="KW-1185">Reference proteome</keyword>
<keyword evidence="1" id="KW-0472">Membrane</keyword>
<accession>G6FVW5</accession>
<dbReference type="Proteomes" id="UP000004344">
    <property type="component" value="Unassembled WGS sequence"/>
</dbReference>
<protein>
    <submittedName>
        <fullName evidence="2">Uncharacterized protein</fullName>
    </submittedName>
</protein>
<evidence type="ECO:0000256" key="1">
    <source>
        <dbReference type="SAM" id="Phobius"/>
    </source>
</evidence>
<dbReference type="RefSeq" id="WP_009457974.1">
    <property type="nucleotide sequence ID" value="NZ_AGIZ01000009.1"/>
</dbReference>
<keyword evidence="1" id="KW-1133">Transmembrane helix</keyword>
<feature type="transmembrane region" description="Helical" evidence="1">
    <location>
        <begin position="14"/>
        <end position="36"/>
    </location>
</feature>
<proteinExistence type="predicted"/>
<organism evidence="2 3">
    <name type="scientific">Fischerella thermalis JSC-11</name>
    <dbReference type="NCBI Taxonomy" id="741277"/>
    <lineage>
        <taxon>Bacteria</taxon>
        <taxon>Bacillati</taxon>
        <taxon>Cyanobacteriota</taxon>
        <taxon>Cyanophyceae</taxon>
        <taxon>Nostocales</taxon>
        <taxon>Hapalosiphonaceae</taxon>
        <taxon>Fischerella</taxon>
    </lineage>
</organism>
<dbReference type="EMBL" id="AGIZ01000009">
    <property type="protein sequence ID" value="EHC11604.1"/>
    <property type="molecule type" value="Genomic_DNA"/>
</dbReference>
<evidence type="ECO:0000313" key="3">
    <source>
        <dbReference type="Proteomes" id="UP000004344"/>
    </source>
</evidence>